<keyword evidence="6" id="KW-1185">Reference proteome</keyword>
<feature type="compositionally biased region" description="Basic and acidic residues" evidence="3">
    <location>
        <begin position="89"/>
        <end position="104"/>
    </location>
</feature>
<evidence type="ECO:0000256" key="2">
    <source>
        <dbReference type="ARBA" id="ARBA00023242"/>
    </source>
</evidence>
<gene>
    <name evidence="5" type="primary">Dnttip2</name>
    <name evidence="5" type="ORF">DYACAS_R01773</name>
</gene>
<feature type="compositionally biased region" description="Polar residues" evidence="3">
    <location>
        <begin position="334"/>
        <end position="354"/>
    </location>
</feature>
<feature type="region of interest" description="Disordered" evidence="3">
    <location>
        <begin position="185"/>
        <end position="204"/>
    </location>
</feature>
<dbReference type="InterPro" id="IPR014810">
    <property type="entry name" value="Fcf2_C"/>
</dbReference>
<comment type="subcellular location">
    <subcellularLocation>
        <location evidence="1">Nucleus</location>
        <location evidence="1">Nucleolus</location>
    </subcellularLocation>
</comment>
<dbReference type="Pfam" id="PF08698">
    <property type="entry name" value="Fcf2"/>
    <property type="match status" value="1"/>
</dbReference>
<dbReference type="AlphaFoldDB" id="A0A7K5UZW2"/>
<feature type="region of interest" description="Disordered" evidence="3">
    <location>
        <begin position="73"/>
        <end position="115"/>
    </location>
</feature>
<feature type="compositionally biased region" description="Basic and acidic residues" evidence="3">
    <location>
        <begin position="363"/>
        <end position="381"/>
    </location>
</feature>
<feature type="domain" description="Fcf2 pre-rRNA processing C-terminal" evidence="4">
    <location>
        <begin position="589"/>
        <end position="682"/>
    </location>
</feature>
<dbReference type="PANTHER" id="PTHR21686">
    <property type="entry name" value="DEOXYNUCLEOTIDYLTRANSFERASE TERMINAL-INTERACTING PROTEIN 2"/>
    <property type="match status" value="1"/>
</dbReference>
<feature type="region of interest" description="Disordered" evidence="3">
    <location>
        <begin position="328"/>
        <end position="431"/>
    </location>
</feature>
<reference evidence="5 6" key="1">
    <citation type="submission" date="2019-09" db="EMBL/GenBank/DDBJ databases">
        <title>Bird 10,000 Genomes (B10K) Project - Family phase.</title>
        <authorList>
            <person name="Zhang G."/>
        </authorList>
    </citation>
    <scope>NUCLEOTIDE SEQUENCE [LARGE SCALE GENOMIC DNA]</scope>
    <source>
        <strain evidence="5">B10K-DU-001-71</strain>
        <tissue evidence="5">Muscle</tissue>
    </source>
</reference>
<dbReference type="GO" id="GO:0005730">
    <property type="term" value="C:nucleolus"/>
    <property type="evidence" value="ECO:0007669"/>
    <property type="project" value="UniProtKB-SubCell"/>
</dbReference>
<evidence type="ECO:0000313" key="6">
    <source>
        <dbReference type="Proteomes" id="UP000584415"/>
    </source>
</evidence>
<proteinExistence type="predicted"/>
<dbReference type="GO" id="GO:0003723">
    <property type="term" value="F:RNA binding"/>
    <property type="evidence" value="ECO:0007669"/>
    <property type="project" value="TreeGrafter"/>
</dbReference>
<keyword evidence="2" id="KW-0539">Nucleus</keyword>
<organism evidence="5 6">
    <name type="scientific">Platysteira castanea</name>
    <dbReference type="NCBI Taxonomy" id="1160851"/>
    <lineage>
        <taxon>Eukaryota</taxon>
        <taxon>Metazoa</taxon>
        <taxon>Chordata</taxon>
        <taxon>Craniata</taxon>
        <taxon>Vertebrata</taxon>
        <taxon>Euteleostomi</taxon>
        <taxon>Archelosauria</taxon>
        <taxon>Archosauria</taxon>
        <taxon>Dinosauria</taxon>
        <taxon>Saurischia</taxon>
        <taxon>Theropoda</taxon>
        <taxon>Coelurosauria</taxon>
        <taxon>Aves</taxon>
        <taxon>Neognathae</taxon>
        <taxon>Neoaves</taxon>
        <taxon>Telluraves</taxon>
        <taxon>Australaves</taxon>
        <taxon>Passeriformes</taxon>
        <taxon>Corvoidea</taxon>
        <taxon>Platysteiridae</taxon>
        <taxon>Platysteira</taxon>
    </lineage>
</organism>
<feature type="compositionally biased region" description="Basic and acidic residues" evidence="3">
    <location>
        <begin position="469"/>
        <end position="482"/>
    </location>
</feature>
<comment type="caution">
    <text evidence="5">The sequence shown here is derived from an EMBL/GenBank/DDBJ whole genome shotgun (WGS) entry which is preliminary data.</text>
</comment>
<feature type="non-terminal residue" evidence="5">
    <location>
        <position position="707"/>
    </location>
</feature>
<evidence type="ECO:0000313" key="5">
    <source>
        <dbReference type="EMBL" id="NWU21446.1"/>
    </source>
</evidence>
<dbReference type="InterPro" id="IPR039883">
    <property type="entry name" value="Fcf2/DNTTIP2"/>
</dbReference>
<sequence>EPQVDGDVSEAESNCSSVSGFQTPLFVRITRRRQIVIPDSTDKKRHDNTAFVNKLSRILDEDDVSEAESCSSAVSGVQMPNVTTRTRSRQSEKKLRPDTVHEAQSEDISDTESCFLSSRVEPSVTTKRITRSMQMKSRVGNTKQTEKKNRFVSEDENLIEDTIKSEPIIISDSRPTAELVCDTEGASTLTEGNKEPNSPKSKCASKCANATQSEDTKEEVLNDVTSCLTKTKQSDTKSPVKKTIKNTQSVEIDHSEAICGQIQEDNSKILVREGKLERVAVSLTDCMSPKQFLESHGQVAPNESKEIIECKRADAEANAQQSFTCGDKLRKSKQASAVSSPSKDMAVAQTTESIGKSRMLKIGADRGEDQTEEHEVSHSSERSSSGNDSVALFLSNSESDDSENSDVADIDTVDENLHYEKSNERTSSLKKSLKNGSVHVEGLFVIDTEPGMSSSQKYYLDDVDQDSDAESKHEGGEEGKESDLEEDEEELIDEDEKDEDDHLLKNKVDVLRLSSSIDPGLNIKKLGGLYISFDAKNQKPRSSVIEKLKKKDQLLQKSVITPDFEKKECVPPYRESLRQLKKQRRAEREKTTGDGWFGMKAPEITSELKNDLKVLKMRASLDPKHFYKKNDRDGLPKYFQVGTVVDSPIDFYHSRIPKKQRKRTIVEELLADSEFRRYNKKKYQEIMSEKAAFAAGKRNRKKKKFHN</sequence>
<feature type="region of interest" description="Disordered" evidence="3">
    <location>
        <begin position="453"/>
        <end position="500"/>
    </location>
</feature>
<evidence type="ECO:0000259" key="4">
    <source>
        <dbReference type="Pfam" id="PF08698"/>
    </source>
</evidence>
<dbReference type="GO" id="GO:0006396">
    <property type="term" value="P:RNA processing"/>
    <property type="evidence" value="ECO:0007669"/>
    <property type="project" value="TreeGrafter"/>
</dbReference>
<feature type="non-terminal residue" evidence="5">
    <location>
        <position position="1"/>
    </location>
</feature>
<feature type="compositionally biased region" description="Acidic residues" evidence="3">
    <location>
        <begin position="398"/>
        <end position="414"/>
    </location>
</feature>
<evidence type="ECO:0000256" key="3">
    <source>
        <dbReference type="SAM" id="MobiDB-lite"/>
    </source>
</evidence>
<dbReference type="Proteomes" id="UP000584415">
    <property type="component" value="Unassembled WGS sequence"/>
</dbReference>
<protein>
    <submittedName>
        <fullName evidence="5">TDIF2 protein</fullName>
    </submittedName>
</protein>
<feature type="compositionally biased region" description="Acidic residues" evidence="3">
    <location>
        <begin position="483"/>
        <end position="499"/>
    </location>
</feature>
<feature type="compositionally biased region" description="Basic and acidic residues" evidence="3">
    <location>
        <begin position="415"/>
        <end position="424"/>
    </location>
</feature>
<evidence type="ECO:0000256" key="1">
    <source>
        <dbReference type="ARBA" id="ARBA00004604"/>
    </source>
</evidence>
<dbReference type="PANTHER" id="PTHR21686:SF12">
    <property type="entry name" value="DEOXYNUCLEOTIDYLTRANSFERASE TERMINAL-INTERACTING PROTEIN 2"/>
    <property type="match status" value="1"/>
</dbReference>
<name>A0A7K5UZW2_9CORV</name>
<feature type="compositionally biased region" description="Polar residues" evidence="3">
    <location>
        <begin position="185"/>
        <end position="200"/>
    </location>
</feature>
<accession>A0A7K5UZW2</accession>
<dbReference type="EMBL" id="VYXC01002872">
    <property type="protein sequence ID" value="NWU21446.1"/>
    <property type="molecule type" value="Genomic_DNA"/>
</dbReference>